<feature type="repeat" description="Pumilio" evidence="4">
    <location>
        <begin position="281"/>
        <end position="317"/>
    </location>
</feature>
<feature type="domain" description="PUM-HD" evidence="6">
    <location>
        <begin position="145"/>
        <end position="533"/>
    </location>
</feature>
<feature type="repeat" description="Pumilio" evidence="4">
    <location>
        <begin position="367"/>
        <end position="404"/>
    </location>
</feature>
<dbReference type="PANTHER" id="PTHR12537">
    <property type="entry name" value="RNA BINDING PROTEIN PUMILIO-RELATED"/>
    <property type="match status" value="1"/>
</dbReference>
<dbReference type="GO" id="GO:0003730">
    <property type="term" value="F:mRNA 3'-UTR binding"/>
    <property type="evidence" value="ECO:0007669"/>
    <property type="project" value="TreeGrafter"/>
</dbReference>
<dbReference type="PROSITE" id="PS50302">
    <property type="entry name" value="PUM"/>
    <property type="match status" value="3"/>
</dbReference>
<reference evidence="7" key="1">
    <citation type="submission" date="2020-10" db="EMBL/GenBank/DDBJ databases">
        <authorList>
            <person name="Kikuchi T."/>
        </authorList>
    </citation>
    <scope>NUCLEOTIDE SEQUENCE</scope>
    <source>
        <strain evidence="7">NKZ352</strain>
    </source>
</reference>
<dbReference type="GO" id="GO:0005634">
    <property type="term" value="C:nucleus"/>
    <property type="evidence" value="ECO:0007669"/>
    <property type="project" value="TreeGrafter"/>
</dbReference>
<keyword evidence="8" id="KW-1185">Reference proteome</keyword>
<name>A0A8S1H6P8_9PELO</name>
<feature type="repeat" description="Pumilio" evidence="4">
    <location>
        <begin position="318"/>
        <end position="362"/>
    </location>
</feature>
<evidence type="ECO:0000256" key="4">
    <source>
        <dbReference type="PROSITE-ProRule" id="PRU00317"/>
    </source>
</evidence>
<organism evidence="7 8">
    <name type="scientific">Caenorhabditis auriculariae</name>
    <dbReference type="NCBI Taxonomy" id="2777116"/>
    <lineage>
        <taxon>Eukaryota</taxon>
        <taxon>Metazoa</taxon>
        <taxon>Ecdysozoa</taxon>
        <taxon>Nematoda</taxon>
        <taxon>Chromadorea</taxon>
        <taxon>Rhabditida</taxon>
        <taxon>Rhabditina</taxon>
        <taxon>Rhabditomorpha</taxon>
        <taxon>Rhabditoidea</taxon>
        <taxon>Rhabditidae</taxon>
        <taxon>Peloderinae</taxon>
        <taxon>Caenorhabditis</taxon>
    </lineage>
</organism>
<dbReference type="GO" id="GO:0010608">
    <property type="term" value="P:post-transcriptional regulation of gene expression"/>
    <property type="evidence" value="ECO:0007669"/>
    <property type="project" value="TreeGrafter"/>
</dbReference>
<dbReference type="SMART" id="SM00025">
    <property type="entry name" value="Pumilio"/>
    <property type="match status" value="8"/>
</dbReference>
<protein>
    <recommendedName>
        <fullName evidence="6">PUM-HD domain-containing protein</fullName>
    </recommendedName>
</protein>
<dbReference type="PANTHER" id="PTHR12537:SF164">
    <property type="entry name" value="PUM-HD DOMAIN-CONTAINING PROTEIN"/>
    <property type="match status" value="1"/>
</dbReference>
<dbReference type="InterPro" id="IPR033133">
    <property type="entry name" value="PUM-HD"/>
</dbReference>
<dbReference type="EMBL" id="CAJGYM010000018">
    <property type="protein sequence ID" value="CAD6190983.1"/>
    <property type="molecule type" value="Genomic_DNA"/>
</dbReference>
<keyword evidence="3" id="KW-0221">Differentiation</keyword>
<dbReference type="Pfam" id="PF00806">
    <property type="entry name" value="PUF"/>
    <property type="match status" value="8"/>
</dbReference>
<evidence type="ECO:0000313" key="8">
    <source>
        <dbReference type="Proteomes" id="UP000835052"/>
    </source>
</evidence>
<evidence type="ECO:0000256" key="3">
    <source>
        <dbReference type="ARBA" id="ARBA00022782"/>
    </source>
</evidence>
<sequence length="572" mass="63818">MENNDINGAADLNASPTEFEHYLNGQAAGRFLYSSPGLFNSSPYSAAGSYPLNFNSSVDPNASFNQSLSGFLQFGQDSYSPQPLIKPAFGRNGTKSWARGTPETELRPKFGIPTFEDDSFVSLMSQASLNTSDIPSPASNMISRSASLPAWAVDDVGNIRSTVNLRSILIQDDIVAFASDKAGCHFLQKSYPDDADGSIRDEIFHKIVENKETFLAMCQNIFGNFFIQRVIECSRPSEQEIIKVHLSDDMSILCLDKCACRVVQIAIQKLDVNLASSLAGELRNSDLRVMCSDQNGNHVIQKIIKTLPISAWSFIVEFFCKDDQLISVCQDKYGCRVVQSTIEKLSDNPKSPCYSQRTRLLHGLMIGITKNCGQLSANEFANYVIQHIIKAGGVMEGYRNTIIEKCLLRNLLSMSQEKYASHVVEGAFLFAPPNLLREMMEEVFDGYVPHPDTNRDALDILLFHQFGNFVIQQMIHICCSAILGHKERKMDEGDLQMHRDWLERIKNRVAKNIVRLERFSSGKKIISALNKMDSNFWSMCQANAGLSDDSRDSSFSCGLKQAPSSLLYFGRA</sequence>
<evidence type="ECO:0000259" key="6">
    <source>
        <dbReference type="PROSITE" id="PS50303"/>
    </source>
</evidence>
<evidence type="ECO:0000313" key="7">
    <source>
        <dbReference type="EMBL" id="CAD6190983.1"/>
    </source>
</evidence>
<accession>A0A8S1H6P8</accession>
<dbReference type="Gene3D" id="1.25.10.10">
    <property type="entry name" value="Leucine-rich Repeat Variant"/>
    <property type="match status" value="1"/>
</dbReference>
<dbReference type="OrthoDB" id="668540at2759"/>
<dbReference type="SUPFAM" id="SSF48371">
    <property type="entry name" value="ARM repeat"/>
    <property type="match status" value="1"/>
</dbReference>
<dbReference type="InterPro" id="IPR001313">
    <property type="entry name" value="Pumilio_RNA-bd_rpt"/>
</dbReference>
<evidence type="ECO:0000256" key="5">
    <source>
        <dbReference type="SAM" id="MobiDB-lite"/>
    </source>
</evidence>
<dbReference type="PROSITE" id="PS50303">
    <property type="entry name" value="PUM_HD"/>
    <property type="match status" value="1"/>
</dbReference>
<dbReference type="InterPro" id="IPR016024">
    <property type="entry name" value="ARM-type_fold"/>
</dbReference>
<feature type="region of interest" description="Disordered" evidence="5">
    <location>
        <begin position="90"/>
        <end position="109"/>
    </location>
</feature>
<proteinExistence type="predicted"/>
<dbReference type="InterPro" id="IPR011989">
    <property type="entry name" value="ARM-like"/>
</dbReference>
<dbReference type="AlphaFoldDB" id="A0A8S1H6P8"/>
<dbReference type="GO" id="GO:0005737">
    <property type="term" value="C:cytoplasm"/>
    <property type="evidence" value="ECO:0007669"/>
    <property type="project" value="TreeGrafter"/>
</dbReference>
<dbReference type="GO" id="GO:0030154">
    <property type="term" value="P:cell differentiation"/>
    <property type="evidence" value="ECO:0007669"/>
    <property type="project" value="UniProtKB-KW"/>
</dbReference>
<keyword evidence="2" id="KW-0677">Repeat</keyword>
<keyword evidence="1" id="KW-0217">Developmental protein</keyword>
<evidence type="ECO:0000256" key="2">
    <source>
        <dbReference type="ARBA" id="ARBA00022737"/>
    </source>
</evidence>
<dbReference type="Proteomes" id="UP000835052">
    <property type="component" value="Unassembled WGS sequence"/>
</dbReference>
<gene>
    <name evidence="7" type="ORF">CAUJ_LOCUS6902</name>
</gene>
<evidence type="ECO:0000256" key="1">
    <source>
        <dbReference type="ARBA" id="ARBA00022473"/>
    </source>
</evidence>
<comment type="caution">
    <text evidence="7">The sequence shown here is derived from an EMBL/GenBank/DDBJ whole genome shotgun (WGS) entry which is preliminary data.</text>
</comment>